<dbReference type="OrthoDB" id="9814936at2"/>
<evidence type="ECO:0000256" key="1">
    <source>
        <dbReference type="ARBA" id="ARBA00005941"/>
    </source>
</evidence>
<comment type="similarity">
    <text evidence="1">Belongs to the desulfoferrodoxin family.</text>
</comment>
<dbReference type="InterPro" id="IPR038094">
    <property type="entry name" value="Desulfoferrodoxin_N_sf"/>
</dbReference>
<dbReference type="SUPFAM" id="SSF49367">
    <property type="entry name" value="Superoxide reductase-like"/>
    <property type="match status" value="1"/>
</dbReference>
<evidence type="ECO:0000256" key="5">
    <source>
        <dbReference type="ARBA" id="ARBA00022723"/>
    </source>
</evidence>
<dbReference type="GO" id="GO:0005506">
    <property type="term" value="F:iron ion binding"/>
    <property type="evidence" value="ECO:0007669"/>
    <property type="project" value="InterPro"/>
</dbReference>
<accession>A0A1T4M9Z4</accession>
<dbReference type="EC" id="1.15.1.2" evidence="2"/>
<dbReference type="InterPro" id="IPR002742">
    <property type="entry name" value="Desulfoferrodoxin_Fe-bd_dom"/>
</dbReference>
<evidence type="ECO:0000313" key="13">
    <source>
        <dbReference type="EMBL" id="SJZ63666.1"/>
    </source>
</evidence>
<dbReference type="EMBL" id="FUXC01000003">
    <property type="protein sequence ID" value="SJZ63666.1"/>
    <property type="molecule type" value="Genomic_DNA"/>
</dbReference>
<evidence type="ECO:0000256" key="2">
    <source>
        <dbReference type="ARBA" id="ARBA00012679"/>
    </source>
</evidence>
<dbReference type="InterPro" id="IPR036073">
    <property type="entry name" value="Desulfoferrodoxin_Fe-bd_dom_sf"/>
</dbReference>
<dbReference type="GeneID" id="303367076"/>
<keyword evidence="14" id="KW-1185">Reference proteome</keyword>
<dbReference type="RefSeq" id="WP_078930570.1">
    <property type="nucleotide sequence ID" value="NZ_CAMCOW010000019.1"/>
</dbReference>
<evidence type="ECO:0000256" key="4">
    <source>
        <dbReference type="ARBA" id="ARBA00022448"/>
    </source>
</evidence>
<feature type="domain" description="Desulfoferrodoxin ferrous iron-binding" evidence="11">
    <location>
        <begin position="40"/>
        <end position="124"/>
    </location>
</feature>
<dbReference type="Pfam" id="PF01880">
    <property type="entry name" value="Desulfoferrodox"/>
    <property type="match status" value="1"/>
</dbReference>
<protein>
    <recommendedName>
        <fullName evidence="3">Desulfoferrodoxin</fullName>
        <ecNumber evidence="2">1.15.1.2</ecNumber>
    </recommendedName>
    <alternativeName>
        <fullName evidence="9">Superoxide reductase</fullName>
    </alternativeName>
</protein>
<keyword evidence="4" id="KW-0813">Transport</keyword>
<comment type="function">
    <text evidence="8">Catalyzes the one-electron reduction of superoxide anion radical to hydrogen peroxide at a nonheme ferrous iron center. Plays a fundamental role in case of oxidative stress via its superoxide detoxification activity.</text>
</comment>
<dbReference type="Proteomes" id="UP000190395">
    <property type="component" value="Unassembled WGS sequence"/>
</dbReference>
<evidence type="ECO:0000259" key="12">
    <source>
        <dbReference type="Pfam" id="PF06397"/>
    </source>
</evidence>
<feature type="domain" description="Desulfoferrodoxin N-terminal" evidence="12">
    <location>
        <begin position="5"/>
        <end position="33"/>
    </location>
</feature>
<evidence type="ECO:0000313" key="14">
    <source>
        <dbReference type="Proteomes" id="UP000190395"/>
    </source>
</evidence>
<evidence type="ECO:0000256" key="3">
    <source>
        <dbReference type="ARBA" id="ARBA00014839"/>
    </source>
</evidence>
<dbReference type="PANTHER" id="PTHR36541">
    <property type="entry name" value="SUPEROXIDE REDUCTASE-RELATED"/>
    <property type="match status" value="1"/>
</dbReference>
<keyword evidence="7" id="KW-0408">Iron</keyword>
<gene>
    <name evidence="13" type="ORF">SAMN02745152_00818</name>
</gene>
<dbReference type="Pfam" id="PF06397">
    <property type="entry name" value="Desulfoferrod_N"/>
    <property type="match status" value="1"/>
</dbReference>
<evidence type="ECO:0000256" key="7">
    <source>
        <dbReference type="ARBA" id="ARBA00023004"/>
    </source>
</evidence>
<evidence type="ECO:0000256" key="8">
    <source>
        <dbReference type="ARBA" id="ARBA00024690"/>
    </source>
</evidence>
<reference evidence="13 14" key="1">
    <citation type="submission" date="2017-02" db="EMBL/GenBank/DDBJ databases">
        <authorList>
            <person name="Peterson S.W."/>
        </authorList>
    </citation>
    <scope>NUCLEOTIDE SEQUENCE [LARGE SCALE GENOMIC DNA]</scope>
    <source>
        <strain evidence="13 14">ATCC BAA-909</strain>
    </source>
</reference>
<dbReference type="GO" id="GO:0050605">
    <property type="term" value="F:superoxide reductase activity"/>
    <property type="evidence" value="ECO:0007669"/>
    <property type="project" value="UniProtKB-EC"/>
</dbReference>
<keyword evidence="6" id="KW-0249">Electron transport</keyword>
<dbReference type="InterPro" id="IPR004462">
    <property type="entry name" value="Desulfoferrodoxin_N"/>
</dbReference>
<organism evidence="13 14">
    <name type="scientific">Treponema berlinense</name>
    <dbReference type="NCBI Taxonomy" id="225004"/>
    <lineage>
        <taxon>Bacteria</taxon>
        <taxon>Pseudomonadati</taxon>
        <taxon>Spirochaetota</taxon>
        <taxon>Spirochaetia</taxon>
        <taxon>Spirochaetales</taxon>
        <taxon>Treponemataceae</taxon>
        <taxon>Treponema</taxon>
    </lineage>
</organism>
<dbReference type="SUPFAM" id="SSF57802">
    <property type="entry name" value="Rubredoxin-like"/>
    <property type="match status" value="1"/>
</dbReference>
<dbReference type="AlphaFoldDB" id="A0A1T4M9Z4"/>
<evidence type="ECO:0000256" key="9">
    <source>
        <dbReference type="ARBA" id="ARBA00031398"/>
    </source>
</evidence>
<comment type="catalytic activity">
    <reaction evidence="10">
        <text>reduced [rubredoxin] + superoxide + 2 H(+) = oxidized [rubredoxin] + H2O2</text>
        <dbReference type="Rhea" id="RHEA:21324"/>
        <dbReference type="Rhea" id="RHEA-COMP:10302"/>
        <dbReference type="Rhea" id="RHEA-COMP:10303"/>
        <dbReference type="ChEBI" id="CHEBI:15378"/>
        <dbReference type="ChEBI" id="CHEBI:16240"/>
        <dbReference type="ChEBI" id="CHEBI:18421"/>
        <dbReference type="ChEBI" id="CHEBI:29033"/>
        <dbReference type="ChEBI" id="CHEBI:29034"/>
        <dbReference type="EC" id="1.15.1.2"/>
    </reaction>
</comment>
<dbReference type="Gene3D" id="2.20.28.100">
    <property type="entry name" value="Desulphoferrodoxin, N-terminal domain"/>
    <property type="match status" value="1"/>
</dbReference>
<dbReference type="PANTHER" id="PTHR36541:SF1">
    <property type="entry name" value="SUPEROXIDE REDUCTASE-RELATED"/>
    <property type="match status" value="1"/>
</dbReference>
<evidence type="ECO:0000256" key="6">
    <source>
        <dbReference type="ARBA" id="ARBA00022982"/>
    </source>
</evidence>
<name>A0A1T4M9Z4_9SPIR</name>
<evidence type="ECO:0000256" key="10">
    <source>
        <dbReference type="ARBA" id="ARBA00047448"/>
    </source>
</evidence>
<sequence length="129" mass="14594">MQLKFFYCPHCGKIISIVKDSGVETICCGQPMKPLIPGTTDGAKEKHLPVITADKQKITVTVGETLHPSLPEHYIEWILLQTDKGIQQKMLNPGDKPEAEFVILPDEKIIAAYEYCNLHKLWKTEYTVL</sequence>
<proteinExistence type="inferred from homology"/>
<dbReference type="Gene3D" id="2.60.40.730">
    <property type="entry name" value="SOR catalytic domain"/>
    <property type="match status" value="1"/>
</dbReference>
<keyword evidence="5" id="KW-0479">Metal-binding</keyword>
<dbReference type="STRING" id="225004.SAMN02745152_00818"/>
<dbReference type="NCBIfam" id="TIGR00332">
    <property type="entry name" value="neela_ferrous"/>
    <property type="match status" value="1"/>
</dbReference>
<dbReference type="InterPro" id="IPR051233">
    <property type="entry name" value="Desulfoferrodoxin_SOR"/>
</dbReference>
<evidence type="ECO:0000259" key="11">
    <source>
        <dbReference type="Pfam" id="PF01880"/>
    </source>
</evidence>